<accession>A0ACC0NR50</accession>
<organism evidence="1 2">
    <name type="scientific">Rhododendron molle</name>
    <name type="common">Chinese azalea</name>
    <name type="synonym">Azalea mollis</name>
    <dbReference type="NCBI Taxonomy" id="49168"/>
    <lineage>
        <taxon>Eukaryota</taxon>
        <taxon>Viridiplantae</taxon>
        <taxon>Streptophyta</taxon>
        <taxon>Embryophyta</taxon>
        <taxon>Tracheophyta</taxon>
        <taxon>Spermatophyta</taxon>
        <taxon>Magnoliopsida</taxon>
        <taxon>eudicotyledons</taxon>
        <taxon>Gunneridae</taxon>
        <taxon>Pentapetalae</taxon>
        <taxon>asterids</taxon>
        <taxon>Ericales</taxon>
        <taxon>Ericaceae</taxon>
        <taxon>Ericoideae</taxon>
        <taxon>Rhodoreae</taxon>
        <taxon>Rhododendron</taxon>
    </lineage>
</organism>
<proteinExistence type="predicted"/>
<evidence type="ECO:0000313" key="1">
    <source>
        <dbReference type="EMBL" id="KAI8555832.1"/>
    </source>
</evidence>
<name>A0ACC0NR50_RHOML</name>
<comment type="caution">
    <text evidence="1">The sequence shown here is derived from an EMBL/GenBank/DDBJ whole genome shotgun (WGS) entry which is preliminary data.</text>
</comment>
<evidence type="ECO:0000313" key="2">
    <source>
        <dbReference type="Proteomes" id="UP001062846"/>
    </source>
</evidence>
<keyword evidence="2" id="KW-1185">Reference proteome</keyword>
<dbReference type="EMBL" id="CM046392">
    <property type="protein sequence ID" value="KAI8555832.1"/>
    <property type="molecule type" value="Genomic_DNA"/>
</dbReference>
<gene>
    <name evidence="1" type="ORF">RHMOL_Rhmol05G0204500</name>
</gene>
<dbReference type="Proteomes" id="UP001062846">
    <property type="component" value="Chromosome 5"/>
</dbReference>
<protein>
    <submittedName>
        <fullName evidence="1">Uncharacterized protein</fullName>
    </submittedName>
</protein>
<reference evidence="1" key="1">
    <citation type="submission" date="2022-02" db="EMBL/GenBank/DDBJ databases">
        <title>Plant Genome Project.</title>
        <authorList>
            <person name="Zhang R.-G."/>
        </authorList>
    </citation>
    <scope>NUCLEOTIDE SEQUENCE</scope>
    <source>
        <strain evidence="1">AT1</strain>
    </source>
</reference>
<sequence>MVFTREHKELVVEGQKWMKDTANPFSIAAALIVTVVFAAIITVPSGNNNDIGLPIFSKKTAFIAFAVSDAISHSLHPPLLYGCSCLSLLLAMLNRIFAMLNWIFSMFFLRD</sequence>